<proteinExistence type="predicted"/>
<dbReference type="EnsemblMetazoa" id="Aqu2.1.24236_001">
    <property type="protein sequence ID" value="Aqu2.1.24236_001"/>
    <property type="gene ID" value="Aqu2.1.24236"/>
</dbReference>
<protein>
    <submittedName>
        <fullName evidence="1">Uncharacterized protein</fullName>
    </submittedName>
</protein>
<organism evidence="1">
    <name type="scientific">Amphimedon queenslandica</name>
    <name type="common">Sponge</name>
    <dbReference type="NCBI Taxonomy" id="400682"/>
    <lineage>
        <taxon>Eukaryota</taxon>
        <taxon>Metazoa</taxon>
        <taxon>Porifera</taxon>
        <taxon>Demospongiae</taxon>
        <taxon>Heteroscleromorpha</taxon>
        <taxon>Haplosclerida</taxon>
        <taxon>Niphatidae</taxon>
        <taxon>Amphimedon</taxon>
    </lineage>
</organism>
<name>A0A1X7U9V0_AMPQE</name>
<dbReference type="AlphaFoldDB" id="A0A1X7U9V0"/>
<dbReference type="InParanoid" id="A0A1X7U9V0"/>
<sequence>GVKFEIDGETYTLRGTITIISAGNLSAQLHGGYKASNAALRKCRFLMAVDDDMQTKFSEQDFQLQTINTYNSNCRDLGGVLHYHVVTTYGIVRNSILNTMRFFHVATGLPIHVMHGHLEGSLHLVKEMLKDLVYMKKLFSVKQLNDRIKSFAYGHVNTK</sequence>
<evidence type="ECO:0000313" key="1">
    <source>
        <dbReference type="EnsemblMetazoa" id="Aqu2.1.24236_001"/>
    </source>
</evidence>
<reference evidence="1" key="1">
    <citation type="submission" date="2017-05" db="UniProtKB">
        <authorList>
            <consortium name="EnsemblMetazoa"/>
        </authorList>
    </citation>
    <scope>IDENTIFICATION</scope>
</reference>
<accession>A0A1X7U9V0</accession>